<evidence type="ECO:0000256" key="1">
    <source>
        <dbReference type="SAM" id="MobiDB-lite"/>
    </source>
</evidence>
<accession>A0A1Y2A1V9</accession>
<dbReference type="SUPFAM" id="SSF81383">
    <property type="entry name" value="F-box domain"/>
    <property type="match status" value="1"/>
</dbReference>
<dbReference type="AlphaFoldDB" id="A0A1Y2A1V9"/>
<dbReference type="InterPro" id="IPR001810">
    <property type="entry name" value="F-box_dom"/>
</dbReference>
<gene>
    <name evidence="3" type="ORF">LY90DRAFT_677430</name>
</gene>
<dbReference type="OrthoDB" id="2140555at2759"/>
<keyword evidence="4" id="KW-1185">Reference proteome</keyword>
<dbReference type="Pfam" id="PF00646">
    <property type="entry name" value="F-box"/>
    <property type="match status" value="1"/>
</dbReference>
<dbReference type="PANTHER" id="PTHR23353:SF23">
    <property type="entry name" value="PROTEIN HAIRLESS"/>
    <property type="match status" value="1"/>
</dbReference>
<dbReference type="SUPFAM" id="SSF52047">
    <property type="entry name" value="RNI-like"/>
    <property type="match status" value="1"/>
</dbReference>
<proteinExistence type="predicted"/>
<sequence length="591" mass="68860">MKYNNNNNNNSVLPPEILHQIYKSLKPKQRFCQIPLVCSDWNKACRSQPLAIEMDLSIHFSIFERYFYQNAVRISRIQPNCSLSTINTLPCKVKNNETLEGGEFEALYGTCKTDIKYQPIIFKRERGESGIKVITMNNSNFKVKELLQEGLKKKWNVLSNGKDVPNRKLIPVFKNVQFYVESPALWFDPMKYDYFLPVIHEIFNSISPYAPERLDVGLISLPVLYQIPVNIKHLTLCLLMRDYGEAIKYICNNFKHLESLDLTVKSNHVFTPELNDIIKSKNSSNKIQMNSEFKNSDMFAHQYNMSYLSTNTNDILIEPEKFRDLVKLKNLQKFSIHNPVKQISNVKLMYHILSTAKSLKELSFSPRLLLTRVDDRHLISMIHSLVKLYHLDFENPYIELWNLIKTCNNITELSLNYTHSYLTTLVREAFIENGRRSTINVRDNTDTSIALVTSPTTRERRFNELFHTRLNRNSVHIMRRNSNNGNSNNNNNNNNHQNQQDSKVSEDYFEKSIRGIASCFPNLEKLQISWQATNTTSNHDYTVSIQKIVENLTYLKSKTKLKSITMLYKNPKLVSKLEKALGKNVEIKVYQ</sequence>
<feature type="domain" description="F-box" evidence="2">
    <location>
        <begin position="13"/>
        <end position="50"/>
    </location>
</feature>
<dbReference type="InterPro" id="IPR036047">
    <property type="entry name" value="F-box-like_dom_sf"/>
</dbReference>
<evidence type="ECO:0000259" key="2">
    <source>
        <dbReference type="Pfam" id="PF00646"/>
    </source>
</evidence>
<organism evidence="3 4">
    <name type="scientific">Neocallimastix californiae</name>
    <dbReference type="NCBI Taxonomy" id="1754190"/>
    <lineage>
        <taxon>Eukaryota</taxon>
        <taxon>Fungi</taxon>
        <taxon>Fungi incertae sedis</taxon>
        <taxon>Chytridiomycota</taxon>
        <taxon>Chytridiomycota incertae sedis</taxon>
        <taxon>Neocallimastigomycetes</taxon>
        <taxon>Neocallimastigales</taxon>
        <taxon>Neocallimastigaceae</taxon>
        <taxon>Neocallimastix</taxon>
    </lineage>
</organism>
<dbReference type="Proteomes" id="UP000193920">
    <property type="component" value="Unassembled WGS sequence"/>
</dbReference>
<evidence type="ECO:0000313" key="4">
    <source>
        <dbReference type="Proteomes" id="UP000193920"/>
    </source>
</evidence>
<dbReference type="PANTHER" id="PTHR23353">
    <property type="entry name" value="RAB-GAP/TBC-RELATED"/>
    <property type="match status" value="1"/>
</dbReference>
<comment type="caution">
    <text evidence="3">The sequence shown here is derived from an EMBL/GenBank/DDBJ whole genome shotgun (WGS) entry which is preliminary data.</text>
</comment>
<evidence type="ECO:0000313" key="3">
    <source>
        <dbReference type="EMBL" id="ORY16499.1"/>
    </source>
</evidence>
<name>A0A1Y2A1V9_9FUNG</name>
<dbReference type="EMBL" id="MCOG01000332">
    <property type="protein sequence ID" value="ORY16499.1"/>
    <property type="molecule type" value="Genomic_DNA"/>
</dbReference>
<reference evidence="3 4" key="1">
    <citation type="submission" date="2016-08" db="EMBL/GenBank/DDBJ databases">
        <title>A Parts List for Fungal Cellulosomes Revealed by Comparative Genomics.</title>
        <authorList>
            <consortium name="DOE Joint Genome Institute"/>
            <person name="Haitjema C.H."/>
            <person name="Gilmore S.P."/>
            <person name="Henske J.K."/>
            <person name="Solomon K.V."/>
            <person name="De Groot R."/>
            <person name="Kuo A."/>
            <person name="Mondo S.J."/>
            <person name="Salamov A.A."/>
            <person name="Labutti K."/>
            <person name="Zhao Z."/>
            <person name="Chiniquy J."/>
            <person name="Barry K."/>
            <person name="Brewer H.M."/>
            <person name="Purvine S.O."/>
            <person name="Wright A.T."/>
            <person name="Boxma B."/>
            <person name="Van Alen T."/>
            <person name="Hackstein J.H."/>
            <person name="Baker S.E."/>
            <person name="Grigoriev I.V."/>
            <person name="O'Malley M.A."/>
        </authorList>
    </citation>
    <scope>NUCLEOTIDE SEQUENCE [LARGE SCALE GENOMIC DNA]</scope>
    <source>
        <strain evidence="3 4">G1</strain>
    </source>
</reference>
<feature type="compositionally biased region" description="Low complexity" evidence="1">
    <location>
        <begin position="481"/>
        <end position="502"/>
    </location>
</feature>
<dbReference type="InterPro" id="IPR053019">
    <property type="entry name" value="GATA_zinc_finger"/>
</dbReference>
<feature type="region of interest" description="Disordered" evidence="1">
    <location>
        <begin position="479"/>
        <end position="505"/>
    </location>
</feature>
<protein>
    <recommendedName>
        <fullName evidence="2">F-box domain-containing protein</fullName>
    </recommendedName>
</protein>
<dbReference type="Gene3D" id="1.20.1280.50">
    <property type="match status" value="1"/>
</dbReference>